<feature type="compositionally biased region" description="Low complexity" evidence="1">
    <location>
        <begin position="415"/>
        <end position="434"/>
    </location>
</feature>
<feature type="region of interest" description="Disordered" evidence="1">
    <location>
        <begin position="123"/>
        <end position="316"/>
    </location>
</feature>
<protein>
    <submittedName>
        <fullName evidence="2">Uncharacterized protein</fullName>
    </submittedName>
</protein>
<accession>A0ABQ7G2S9</accession>
<feature type="compositionally biased region" description="Low complexity" evidence="1">
    <location>
        <begin position="444"/>
        <end position="463"/>
    </location>
</feature>
<keyword evidence="3" id="KW-1185">Reference proteome</keyword>
<comment type="caution">
    <text evidence="2">The sequence shown here is derived from an EMBL/GenBank/DDBJ whole genome shotgun (WGS) entry which is preliminary data.</text>
</comment>
<feature type="compositionally biased region" description="Polar residues" evidence="1">
    <location>
        <begin position="265"/>
        <end position="291"/>
    </location>
</feature>
<feature type="region of interest" description="Disordered" evidence="1">
    <location>
        <begin position="1"/>
        <end position="90"/>
    </location>
</feature>
<feature type="compositionally biased region" description="Low complexity" evidence="1">
    <location>
        <begin position="202"/>
        <end position="219"/>
    </location>
</feature>
<feature type="compositionally biased region" description="Polar residues" evidence="1">
    <location>
        <begin position="346"/>
        <end position="356"/>
    </location>
</feature>
<sequence length="628" mass="67163">MGSDMQQSSEENDHQEGGNGGGVGDGNSAMLGVVLPLSTQGKGSGALLDGADEAHTVHSHKSRSGQLDERRGHRSRRGSVHWADTEQVVPEVSEGGVLQPHGHEHEPAQLPTCTVPERRMSVGSKGLMPLHGGNSWSRHEQQPAQQPTCVVPAHRMSVGSRADSEEPSFNVGGDWMCRSSARRESVEAQERNSSFLSVVDLQPQSQGWQQQQQQQPQQPEALPTEDWVAAPAGLQHGDINTRSRPFLPAILSQSQVSNDGVPWRRSTSQDNVDASHHPSSSTPTAFSTQTALDAYYRPSPKLSGQGAAPESDQSESSSSLVKALKFMRDVSDVGLMQELSLRQPIASTSRIPSSEGSMHKGKSGAHSELSGASREGSVRRGVRGVTPSELTFTIPATGQQVAPSAMELPQSPPLQQQQQQQQNGLDSVLSSTWLLPPPSLVATPPQQQQPLLSAQPPQQQHAQGGTGSCTNSRAQASTPTEARASFDTHGHSSYDTPDMPPLTPMLDTFLLPKSKSQQRQQQQGQLGPGVGEESAGHLSGQGMSEPVAHEMGGAPEDWLLRSQSKPWVSVSSMGQHSGAEHSGTSHSRVNNTGDEAKSLPAGRYTRPPYMPGRVSEGACEFWVDVDSM</sequence>
<dbReference type="Proteomes" id="UP000815325">
    <property type="component" value="Unassembled WGS sequence"/>
</dbReference>
<evidence type="ECO:0000313" key="3">
    <source>
        <dbReference type="Proteomes" id="UP000815325"/>
    </source>
</evidence>
<reference evidence="2" key="1">
    <citation type="submission" date="2017-08" db="EMBL/GenBank/DDBJ databases">
        <authorList>
            <person name="Polle J.E."/>
            <person name="Barry K."/>
            <person name="Cushman J."/>
            <person name="Schmutz J."/>
            <person name="Tran D."/>
            <person name="Hathwaick L.T."/>
            <person name="Yim W.C."/>
            <person name="Jenkins J."/>
            <person name="Mckie-Krisberg Z.M."/>
            <person name="Prochnik S."/>
            <person name="Lindquist E."/>
            <person name="Dockter R.B."/>
            <person name="Adam C."/>
            <person name="Molina H."/>
            <person name="Bunkerborg J."/>
            <person name="Jin E."/>
            <person name="Buchheim M."/>
            <person name="Magnuson J."/>
        </authorList>
    </citation>
    <scope>NUCLEOTIDE SEQUENCE</scope>
    <source>
        <strain evidence="2">CCAP 19/18</strain>
    </source>
</reference>
<organism evidence="2 3">
    <name type="scientific">Dunaliella salina</name>
    <name type="common">Green alga</name>
    <name type="synonym">Protococcus salinus</name>
    <dbReference type="NCBI Taxonomy" id="3046"/>
    <lineage>
        <taxon>Eukaryota</taxon>
        <taxon>Viridiplantae</taxon>
        <taxon>Chlorophyta</taxon>
        <taxon>core chlorophytes</taxon>
        <taxon>Chlorophyceae</taxon>
        <taxon>CS clade</taxon>
        <taxon>Chlamydomonadales</taxon>
        <taxon>Dunaliellaceae</taxon>
        <taxon>Dunaliella</taxon>
    </lineage>
</organism>
<feature type="compositionally biased region" description="Basic and acidic residues" evidence="1">
    <location>
        <begin position="181"/>
        <end position="190"/>
    </location>
</feature>
<feature type="region of interest" description="Disordered" evidence="1">
    <location>
        <begin position="346"/>
        <end position="551"/>
    </location>
</feature>
<name>A0ABQ7G2S9_DUNSA</name>
<evidence type="ECO:0000313" key="2">
    <source>
        <dbReference type="EMBL" id="KAF5828907.1"/>
    </source>
</evidence>
<proteinExistence type="predicted"/>
<feature type="compositionally biased region" description="Polar residues" evidence="1">
    <location>
        <begin position="582"/>
        <end position="593"/>
    </location>
</feature>
<evidence type="ECO:0000256" key="1">
    <source>
        <dbReference type="SAM" id="MobiDB-lite"/>
    </source>
</evidence>
<feature type="compositionally biased region" description="Polar residues" evidence="1">
    <location>
        <begin position="388"/>
        <end position="402"/>
    </location>
</feature>
<dbReference type="EMBL" id="MU070228">
    <property type="protein sequence ID" value="KAF5828907.1"/>
    <property type="molecule type" value="Genomic_DNA"/>
</dbReference>
<feature type="region of interest" description="Disordered" evidence="1">
    <location>
        <begin position="569"/>
        <end position="611"/>
    </location>
</feature>
<gene>
    <name evidence="2" type="ORF">DUNSADRAFT_16837</name>
</gene>
<feature type="compositionally biased region" description="Polar residues" evidence="1">
    <location>
        <begin position="468"/>
        <end position="480"/>
    </location>
</feature>